<proteinExistence type="predicted"/>
<evidence type="ECO:0000313" key="1">
    <source>
        <dbReference type="EMBL" id="GIY13998.1"/>
    </source>
</evidence>
<reference evidence="1 2" key="1">
    <citation type="submission" date="2021-06" db="EMBL/GenBank/DDBJ databases">
        <title>Caerostris extrusa draft genome.</title>
        <authorList>
            <person name="Kono N."/>
            <person name="Arakawa K."/>
        </authorList>
    </citation>
    <scope>NUCLEOTIDE SEQUENCE [LARGE SCALE GENOMIC DNA]</scope>
</reference>
<comment type="caution">
    <text evidence="1">The sequence shown here is derived from an EMBL/GenBank/DDBJ whole genome shotgun (WGS) entry which is preliminary data.</text>
</comment>
<keyword evidence="2" id="KW-1185">Reference proteome</keyword>
<name>A0AAV4R1Q3_CAEEX</name>
<dbReference type="EMBL" id="BPLR01007030">
    <property type="protein sequence ID" value="GIY13998.1"/>
    <property type="molecule type" value="Genomic_DNA"/>
</dbReference>
<sequence length="98" mass="11384">MRSVQSRDNFLKLTVDTEEEHMHLKTALINMKAEFKCFNLRKDRPIKVVIRGLPSCTNHEPIIETIKAYGFNILKFSQLSKFGSKQPMPLSTFKWLTA</sequence>
<organism evidence="1 2">
    <name type="scientific">Caerostris extrusa</name>
    <name type="common">Bark spider</name>
    <name type="synonym">Caerostris bankana</name>
    <dbReference type="NCBI Taxonomy" id="172846"/>
    <lineage>
        <taxon>Eukaryota</taxon>
        <taxon>Metazoa</taxon>
        <taxon>Ecdysozoa</taxon>
        <taxon>Arthropoda</taxon>
        <taxon>Chelicerata</taxon>
        <taxon>Arachnida</taxon>
        <taxon>Araneae</taxon>
        <taxon>Araneomorphae</taxon>
        <taxon>Entelegynae</taxon>
        <taxon>Araneoidea</taxon>
        <taxon>Araneidae</taxon>
        <taxon>Caerostris</taxon>
    </lineage>
</organism>
<dbReference type="Proteomes" id="UP001054945">
    <property type="component" value="Unassembled WGS sequence"/>
</dbReference>
<gene>
    <name evidence="1" type="ORF">CEXT_682811</name>
</gene>
<accession>A0AAV4R1Q3</accession>
<evidence type="ECO:0000313" key="2">
    <source>
        <dbReference type="Proteomes" id="UP001054945"/>
    </source>
</evidence>
<protein>
    <submittedName>
        <fullName evidence="1">Uncharacterized protein</fullName>
    </submittedName>
</protein>
<dbReference type="AlphaFoldDB" id="A0AAV4R1Q3"/>